<evidence type="ECO:0000256" key="1">
    <source>
        <dbReference type="ARBA" id="ARBA00022801"/>
    </source>
</evidence>
<keyword evidence="1 2" id="KW-0378">Hydrolase</keyword>
<evidence type="ECO:0000313" key="2">
    <source>
        <dbReference type="EMBL" id="MET3644424.1"/>
    </source>
</evidence>
<dbReference type="Pfam" id="PF04203">
    <property type="entry name" value="Sortase"/>
    <property type="match status" value="1"/>
</dbReference>
<evidence type="ECO:0000313" key="3">
    <source>
        <dbReference type="Proteomes" id="UP001549055"/>
    </source>
</evidence>
<dbReference type="GO" id="GO:0016787">
    <property type="term" value="F:hydrolase activity"/>
    <property type="evidence" value="ECO:0007669"/>
    <property type="project" value="UniProtKB-KW"/>
</dbReference>
<keyword evidence="3" id="KW-1185">Reference proteome</keyword>
<organism evidence="2 3">
    <name type="scientific">Streptococcus gallinaceus</name>
    <dbReference type="NCBI Taxonomy" id="165758"/>
    <lineage>
        <taxon>Bacteria</taxon>
        <taxon>Bacillati</taxon>
        <taxon>Bacillota</taxon>
        <taxon>Bacilli</taxon>
        <taxon>Lactobacillales</taxon>
        <taxon>Streptococcaceae</taxon>
        <taxon>Streptococcus</taxon>
    </lineage>
</organism>
<sequence>MQKRDLRSRLLLALGLLCILLSMTWLAWNLVENYQVKQASDHVLSSLKLVEKRDFDATDEELPVEKINQTNYMGVLSIPDKNLYLPIAADYSFEQISKNPTRYMGSYLTNDLVVCGHDNAVHFLALQTIAIGTKISLETVNGEKIQYMVTNREVIEPTAVDKVSKGTGQDDDWDLSLFTCTQSGLARVLVRCKRI</sequence>
<dbReference type="RefSeq" id="WP_354280736.1">
    <property type="nucleotide sequence ID" value="NZ_JBEPMK010000003.1"/>
</dbReference>
<proteinExistence type="predicted"/>
<dbReference type="EC" id="3.4.22.70" evidence="2"/>
<dbReference type="CDD" id="cd00004">
    <property type="entry name" value="Sortase"/>
    <property type="match status" value="1"/>
</dbReference>
<reference evidence="2 3" key="1">
    <citation type="submission" date="2024-06" db="EMBL/GenBank/DDBJ databases">
        <title>Genomic Encyclopedia of Type Strains, Phase IV (KMG-IV): sequencing the most valuable type-strain genomes for metagenomic binning, comparative biology and taxonomic classification.</title>
        <authorList>
            <person name="Goeker M."/>
        </authorList>
    </citation>
    <scope>NUCLEOTIDE SEQUENCE [LARGE SCALE GENOMIC DNA]</scope>
    <source>
        <strain evidence="2 3">DSM 15349</strain>
    </source>
</reference>
<dbReference type="Proteomes" id="UP001549055">
    <property type="component" value="Unassembled WGS sequence"/>
</dbReference>
<dbReference type="InterPro" id="IPR023365">
    <property type="entry name" value="Sortase_dom-sf"/>
</dbReference>
<comment type="caution">
    <text evidence="2">The sequence shown here is derived from an EMBL/GenBank/DDBJ whole genome shotgun (WGS) entry which is preliminary data.</text>
</comment>
<dbReference type="EMBL" id="JBEPMK010000003">
    <property type="protein sequence ID" value="MET3644424.1"/>
    <property type="molecule type" value="Genomic_DNA"/>
</dbReference>
<name>A0ABV2JKG8_9STRE</name>
<protein>
    <submittedName>
        <fullName evidence="2">Sortase A</fullName>
        <ecNumber evidence="2">3.4.22.70</ecNumber>
    </submittedName>
</protein>
<dbReference type="SUPFAM" id="SSF63817">
    <property type="entry name" value="Sortase"/>
    <property type="match status" value="1"/>
</dbReference>
<accession>A0ABV2JKG8</accession>
<dbReference type="Gene3D" id="2.40.260.10">
    <property type="entry name" value="Sortase"/>
    <property type="match status" value="1"/>
</dbReference>
<dbReference type="InterPro" id="IPR005754">
    <property type="entry name" value="Sortase"/>
</dbReference>
<gene>
    <name evidence="2" type="ORF">ABID27_001048</name>
</gene>